<dbReference type="EMBL" id="JAWNGG020000197">
    <property type="protein sequence ID" value="KAK9297087.1"/>
    <property type="molecule type" value="Genomic_DNA"/>
</dbReference>
<protein>
    <submittedName>
        <fullName evidence="1">Uncharacterized protein</fullName>
    </submittedName>
</protein>
<dbReference type="AlphaFoldDB" id="A0AAW0ZJC7"/>
<keyword evidence="2" id="KW-1185">Reference proteome</keyword>
<reference evidence="1 2" key="1">
    <citation type="submission" date="2024-05" db="EMBL/GenBank/DDBJ databases">
        <title>The nuclear and mitochondrial genome assemblies of Tetragonisca angustula (Apidae: Meliponini), a tiny yet remarkable pollinator in the Neotropics.</title>
        <authorList>
            <person name="Ferrari R."/>
            <person name="Ricardo P.C."/>
            <person name="Dias F.C."/>
            <person name="Araujo N.S."/>
            <person name="Soares D.O."/>
            <person name="Zhou Q.-S."/>
            <person name="Zhu C.-D."/>
            <person name="Coutinho L."/>
            <person name="Airas M.C."/>
            <person name="Batista T.M."/>
        </authorList>
    </citation>
    <scope>NUCLEOTIDE SEQUENCE [LARGE SCALE GENOMIC DNA]</scope>
    <source>
        <strain evidence="1">ASF017062</strain>
        <tissue evidence="1">Abdomen</tissue>
    </source>
</reference>
<organism evidence="1 2">
    <name type="scientific">Tetragonisca angustula</name>
    <dbReference type="NCBI Taxonomy" id="166442"/>
    <lineage>
        <taxon>Eukaryota</taxon>
        <taxon>Metazoa</taxon>
        <taxon>Ecdysozoa</taxon>
        <taxon>Arthropoda</taxon>
        <taxon>Hexapoda</taxon>
        <taxon>Insecta</taxon>
        <taxon>Pterygota</taxon>
        <taxon>Neoptera</taxon>
        <taxon>Endopterygota</taxon>
        <taxon>Hymenoptera</taxon>
        <taxon>Apocrita</taxon>
        <taxon>Aculeata</taxon>
        <taxon>Apoidea</taxon>
        <taxon>Anthophila</taxon>
        <taxon>Apidae</taxon>
        <taxon>Tetragonisca</taxon>
    </lineage>
</organism>
<dbReference type="Proteomes" id="UP001432146">
    <property type="component" value="Unassembled WGS sequence"/>
</dbReference>
<evidence type="ECO:0000313" key="2">
    <source>
        <dbReference type="Proteomes" id="UP001432146"/>
    </source>
</evidence>
<accession>A0AAW0ZJC7</accession>
<proteinExistence type="predicted"/>
<gene>
    <name evidence="1" type="ORF">QLX08_009101</name>
</gene>
<name>A0AAW0ZJC7_9HYME</name>
<sequence length="104" mass="11899">MHDSLYNYVMRFDLRFVTCRIQSISQKRLECKSWRGHGTHAFDFGDSGATHWPGMRMSKATENFGVSVFWICQLGTVRWLFARGRVLTSASTLLTTMGKGDSRT</sequence>
<evidence type="ECO:0000313" key="1">
    <source>
        <dbReference type="EMBL" id="KAK9297087.1"/>
    </source>
</evidence>
<comment type="caution">
    <text evidence="1">The sequence shown here is derived from an EMBL/GenBank/DDBJ whole genome shotgun (WGS) entry which is preliminary data.</text>
</comment>